<dbReference type="FunFam" id="3.30.420.100:FF:000001">
    <property type="entry name" value="50S ribosomal protein L18"/>
    <property type="match status" value="1"/>
</dbReference>
<reference evidence="8 9" key="1">
    <citation type="submission" date="2017-10" db="EMBL/GenBank/DDBJ databases">
        <title>The draft genome sequence of Lewinella nigricans NBRC 102662.</title>
        <authorList>
            <person name="Wang K."/>
        </authorList>
    </citation>
    <scope>NUCLEOTIDE SEQUENCE [LARGE SCALE GENOMIC DNA]</scope>
    <source>
        <strain evidence="8 9">NBRC 102662</strain>
    </source>
</reference>
<dbReference type="HAMAP" id="MF_01337_B">
    <property type="entry name" value="Ribosomal_uL18_B"/>
    <property type="match status" value="1"/>
</dbReference>
<comment type="caution">
    <text evidence="8">The sequence shown here is derived from an EMBL/GenBank/DDBJ whole genome shotgun (WGS) entry which is preliminary data.</text>
</comment>
<evidence type="ECO:0000256" key="1">
    <source>
        <dbReference type="ARBA" id="ARBA00007116"/>
    </source>
</evidence>
<dbReference type="GO" id="GO:0022625">
    <property type="term" value="C:cytosolic large ribosomal subunit"/>
    <property type="evidence" value="ECO:0007669"/>
    <property type="project" value="TreeGrafter"/>
</dbReference>
<keyword evidence="9" id="KW-1185">Reference proteome</keyword>
<proteinExistence type="inferred from homology"/>
<name>A0A2D0N8Q8_FLAN2</name>
<comment type="subunit">
    <text evidence="7">Part of the 50S ribosomal subunit; part of the 5S rRNA/L5/L18/L25 subcomplex. Contacts the 5S and 23S rRNAs.</text>
</comment>
<dbReference type="OrthoDB" id="9810939at2"/>
<dbReference type="GO" id="GO:0008097">
    <property type="term" value="F:5S rRNA binding"/>
    <property type="evidence" value="ECO:0007669"/>
    <property type="project" value="TreeGrafter"/>
</dbReference>
<evidence type="ECO:0000313" key="9">
    <source>
        <dbReference type="Proteomes" id="UP000223913"/>
    </source>
</evidence>
<keyword evidence="3 7" id="KW-0694">RNA-binding</keyword>
<dbReference type="InterPro" id="IPR057268">
    <property type="entry name" value="Ribosomal_L18"/>
</dbReference>
<dbReference type="GO" id="GO:0003735">
    <property type="term" value="F:structural constituent of ribosome"/>
    <property type="evidence" value="ECO:0007669"/>
    <property type="project" value="InterPro"/>
</dbReference>
<dbReference type="SUPFAM" id="SSF53137">
    <property type="entry name" value="Translational machinery components"/>
    <property type="match status" value="1"/>
</dbReference>
<dbReference type="GO" id="GO:0006412">
    <property type="term" value="P:translation"/>
    <property type="evidence" value="ECO:0007669"/>
    <property type="project" value="UniProtKB-UniRule"/>
</dbReference>
<evidence type="ECO:0000256" key="3">
    <source>
        <dbReference type="ARBA" id="ARBA00022884"/>
    </source>
</evidence>
<dbReference type="CDD" id="cd00432">
    <property type="entry name" value="Ribosomal_L18_L5e"/>
    <property type="match status" value="1"/>
</dbReference>
<evidence type="ECO:0000256" key="2">
    <source>
        <dbReference type="ARBA" id="ARBA00022730"/>
    </source>
</evidence>
<keyword evidence="5 7" id="KW-0687">Ribonucleoprotein</keyword>
<comment type="function">
    <text evidence="7">This is one of the proteins that bind and probably mediate the attachment of the 5S RNA into the large ribosomal subunit, where it forms part of the central protuberance.</text>
</comment>
<dbReference type="AlphaFoldDB" id="A0A2D0N8Q8"/>
<dbReference type="PANTHER" id="PTHR12899:SF3">
    <property type="entry name" value="LARGE RIBOSOMAL SUBUNIT PROTEIN UL18M"/>
    <property type="match status" value="1"/>
</dbReference>
<dbReference type="EMBL" id="PDUD01000025">
    <property type="protein sequence ID" value="PHN04539.1"/>
    <property type="molecule type" value="Genomic_DNA"/>
</dbReference>
<evidence type="ECO:0000256" key="4">
    <source>
        <dbReference type="ARBA" id="ARBA00022980"/>
    </source>
</evidence>
<dbReference type="NCBIfam" id="TIGR00060">
    <property type="entry name" value="L18_bact"/>
    <property type="match status" value="1"/>
</dbReference>
<sequence length="117" mass="12892">MRFSKEGRRRKIHYSIRKKITGTAERPRLSVYRSNRAIYCQLIDDVAGLTLASASTMDKDVANTGTKTEQSKAVGKLLAERAKAAGVETLVFDRGGYLYHGRVKALADGAREGGLKF</sequence>
<dbReference type="Pfam" id="PF00861">
    <property type="entry name" value="Ribosomal_L18p"/>
    <property type="match status" value="1"/>
</dbReference>
<keyword evidence="2 7" id="KW-0699">rRNA-binding</keyword>
<evidence type="ECO:0000313" key="8">
    <source>
        <dbReference type="EMBL" id="PHN04539.1"/>
    </source>
</evidence>
<comment type="similarity">
    <text evidence="1 7">Belongs to the universal ribosomal protein uL18 family.</text>
</comment>
<evidence type="ECO:0000256" key="7">
    <source>
        <dbReference type="HAMAP-Rule" id="MF_01337"/>
    </source>
</evidence>
<dbReference type="Gene3D" id="3.30.420.100">
    <property type="match status" value="1"/>
</dbReference>
<evidence type="ECO:0000256" key="6">
    <source>
        <dbReference type="ARBA" id="ARBA00035197"/>
    </source>
</evidence>
<evidence type="ECO:0000256" key="5">
    <source>
        <dbReference type="ARBA" id="ARBA00023274"/>
    </source>
</evidence>
<dbReference type="RefSeq" id="WP_099152113.1">
    <property type="nucleotide sequence ID" value="NZ_PDUD01000025.1"/>
</dbReference>
<dbReference type="InterPro" id="IPR004389">
    <property type="entry name" value="Ribosomal_uL18_bac-type"/>
</dbReference>
<gene>
    <name evidence="7" type="primary">rplR</name>
    <name evidence="8" type="ORF">CRP01_21275</name>
</gene>
<protein>
    <recommendedName>
        <fullName evidence="6 7">Large ribosomal subunit protein uL18</fullName>
    </recommendedName>
</protein>
<organism evidence="8 9">
    <name type="scientific">Flavilitoribacter nigricans (strain ATCC 23147 / DSM 23189 / NBRC 102662 / NCIMB 1420 / SS-2)</name>
    <name type="common">Lewinella nigricans</name>
    <dbReference type="NCBI Taxonomy" id="1122177"/>
    <lineage>
        <taxon>Bacteria</taxon>
        <taxon>Pseudomonadati</taxon>
        <taxon>Bacteroidota</taxon>
        <taxon>Saprospiria</taxon>
        <taxon>Saprospirales</taxon>
        <taxon>Lewinellaceae</taxon>
        <taxon>Flavilitoribacter</taxon>
    </lineage>
</organism>
<dbReference type="PANTHER" id="PTHR12899">
    <property type="entry name" value="39S RIBOSOMAL PROTEIN L18, MITOCHONDRIAL"/>
    <property type="match status" value="1"/>
</dbReference>
<dbReference type="Proteomes" id="UP000223913">
    <property type="component" value="Unassembled WGS sequence"/>
</dbReference>
<dbReference type="InterPro" id="IPR005484">
    <property type="entry name" value="Ribosomal_uL18_bac/plant/anim"/>
</dbReference>
<keyword evidence="4 7" id="KW-0689">Ribosomal protein</keyword>
<accession>A0A2D0N8Q8</accession>